<reference evidence="4" key="1">
    <citation type="journal article" date="2019" name="Sci. Rep.">
        <title>Draft genome of Tanacetum cinerariifolium, the natural source of mosquito coil.</title>
        <authorList>
            <person name="Yamashiro T."/>
            <person name="Shiraishi A."/>
            <person name="Satake H."/>
            <person name="Nakayama K."/>
        </authorList>
    </citation>
    <scope>NUCLEOTIDE SEQUENCE</scope>
</reference>
<proteinExistence type="predicted"/>
<protein>
    <submittedName>
        <fullName evidence="4">Integrase, catalytic region, zinc finger, CCHC-type, peptidase aspartic, catalytic</fullName>
    </submittedName>
</protein>
<feature type="region of interest" description="Disordered" evidence="2">
    <location>
        <begin position="841"/>
        <end position="866"/>
    </location>
</feature>
<feature type="region of interest" description="Disordered" evidence="2">
    <location>
        <begin position="1095"/>
        <end position="1288"/>
    </location>
</feature>
<feature type="coiled-coil region" evidence="1">
    <location>
        <begin position="342"/>
        <end position="376"/>
    </location>
</feature>
<evidence type="ECO:0000256" key="2">
    <source>
        <dbReference type="SAM" id="MobiDB-lite"/>
    </source>
</evidence>
<keyword evidence="1" id="KW-0175">Coiled coil</keyword>
<feature type="compositionally biased region" description="Basic and acidic residues" evidence="2">
    <location>
        <begin position="1226"/>
        <end position="1237"/>
    </location>
</feature>
<dbReference type="InterPro" id="IPR054722">
    <property type="entry name" value="PolX-like_BBD"/>
</dbReference>
<accession>A0A6L2MLS2</accession>
<feature type="compositionally biased region" description="Basic and acidic residues" evidence="2">
    <location>
        <begin position="1138"/>
        <end position="1163"/>
    </location>
</feature>
<feature type="domain" description="Retrovirus-related Pol polyprotein from transposon TNT 1-94-like beta-barrel" evidence="3">
    <location>
        <begin position="663"/>
        <end position="733"/>
    </location>
</feature>
<evidence type="ECO:0000259" key="3">
    <source>
        <dbReference type="Pfam" id="PF22936"/>
    </source>
</evidence>
<feature type="compositionally biased region" description="Polar residues" evidence="2">
    <location>
        <begin position="857"/>
        <end position="866"/>
    </location>
</feature>
<dbReference type="EMBL" id="BKCJ010006987">
    <property type="protein sequence ID" value="GEU74976.1"/>
    <property type="molecule type" value="Genomic_DNA"/>
</dbReference>
<feature type="compositionally biased region" description="Polar residues" evidence="2">
    <location>
        <begin position="841"/>
        <end position="850"/>
    </location>
</feature>
<gene>
    <name evidence="4" type="ORF">Tci_046954</name>
</gene>
<comment type="caution">
    <text evidence="4">The sequence shown here is derived from an EMBL/GenBank/DDBJ whole genome shotgun (WGS) entry which is preliminary data.</text>
</comment>
<feature type="compositionally biased region" description="Basic and acidic residues" evidence="2">
    <location>
        <begin position="1251"/>
        <end position="1262"/>
    </location>
</feature>
<evidence type="ECO:0000313" key="4">
    <source>
        <dbReference type="EMBL" id="GEU74976.1"/>
    </source>
</evidence>
<feature type="compositionally biased region" description="Polar residues" evidence="2">
    <location>
        <begin position="539"/>
        <end position="560"/>
    </location>
</feature>
<name>A0A6L2MLS2_TANCI</name>
<organism evidence="4">
    <name type="scientific">Tanacetum cinerariifolium</name>
    <name type="common">Dalmatian daisy</name>
    <name type="synonym">Chrysanthemum cinerariifolium</name>
    <dbReference type="NCBI Taxonomy" id="118510"/>
    <lineage>
        <taxon>Eukaryota</taxon>
        <taxon>Viridiplantae</taxon>
        <taxon>Streptophyta</taxon>
        <taxon>Embryophyta</taxon>
        <taxon>Tracheophyta</taxon>
        <taxon>Spermatophyta</taxon>
        <taxon>Magnoliopsida</taxon>
        <taxon>eudicotyledons</taxon>
        <taxon>Gunneridae</taxon>
        <taxon>Pentapetalae</taxon>
        <taxon>asterids</taxon>
        <taxon>campanulids</taxon>
        <taxon>Asterales</taxon>
        <taxon>Asteraceae</taxon>
        <taxon>Asteroideae</taxon>
        <taxon>Anthemideae</taxon>
        <taxon>Anthemidinae</taxon>
        <taxon>Tanacetum</taxon>
    </lineage>
</organism>
<feature type="compositionally biased region" description="Basic and acidic residues" evidence="2">
    <location>
        <begin position="1117"/>
        <end position="1127"/>
    </location>
</feature>
<evidence type="ECO:0000256" key="1">
    <source>
        <dbReference type="SAM" id="Coils"/>
    </source>
</evidence>
<feature type="region of interest" description="Disordered" evidence="2">
    <location>
        <begin position="539"/>
        <end position="586"/>
    </location>
</feature>
<dbReference type="PANTHER" id="PTHR11439">
    <property type="entry name" value="GAG-POL-RELATED RETROTRANSPOSON"/>
    <property type="match status" value="1"/>
</dbReference>
<dbReference type="Pfam" id="PF22936">
    <property type="entry name" value="Pol_BBD"/>
    <property type="match status" value="1"/>
</dbReference>
<feature type="compositionally biased region" description="Polar residues" evidence="2">
    <location>
        <begin position="1273"/>
        <end position="1284"/>
    </location>
</feature>
<feature type="compositionally biased region" description="Basic and acidic residues" evidence="2">
    <location>
        <begin position="1196"/>
        <end position="1205"/>
    </location>
</feature>
<feature type="compositionally biased region" description="Acidic residues" evidence="2">
    <location>
        <begin position="1173"/>
        <end position="1195"/>
    </location>
</feature>
<dbReference type="PANTHER" id="PTHR11439:SF509">
    <property type="entry name" value="RNA-DIRECTED DNA POLYMERASE"/>
    <property type="match status" value="1"/>
</dbReference>
<sequence>MTTLADKAILLSADNRLPMLKKYMYDSWKRIMKIYMMNGQHGRMILESVIIVPLIWPMIKENRVTRPRKYFELSPTDAIHADCDVKATNIILQGLPLKSQQYLTNPSSTPLSITYLSNDYQSSVHHNVYSLPQSISQLEYPPVVDLQPQQDEFPKLDSGLTFPVFKQGDDPIDAINHMILFLSVVVTSRHPTINNQLRNSSNPRQQATINDGRDKVLLVQAQENCQLLHEEELAFLADPGIAEGQAIQTVITHNTTYQANDLDAYDFDCDELNTAKVALMENLSHYGSDVLTEVAVQNSNSSAQQDALILSVIEQLKTQENFIRENSISNQSAPNFDQYFELNELKAQSQEKDTVIRNLKERMKSLSGNVNEDKVRKDIDEIETMNIELGHRVSKLIAKNEHLKKTYKQLYDTIKPTHVRSKEQPLKDELRKLKGTTLVDNAGTTHTIAPEMLKIDVEPLAPRLLNNKTVHSDYLRLTQEQAAILRKQTCPSINSLSDKLVVVILKNKYKRVRFTEPITSSGNTNTQIDSSLNLVSNKPALSSTGVKPSTSASGLQPSCNTKKDKIQRPPTSTQKNKVEAHPRTVKSSLKNKNYAVEPKGTAIVRHSMLNRNYELIRVKCNGCMLYDNQDLCVLNVINDVNAHPKSKFVKKTSKRKVVQIVLWYLDSSCSKHMIGDRSQLTNFVNKFLGTLKFENDHVEKIMGYGDYQIRNVMISRVYYVEGLGHNLFSVSQFCYSNLKVAFRHHTYFIRNLEARHGLVQGLPKLKFEKDHLYYACAMGKSKKKPHKPKTKDTNQEKLYILHMDLCGPMRVASVNEKNVDPPASKFIALIAEVVALEPDASTGSSSSITVDQDAPLLSNTQTSPETQSLVISNDVEEENHDLDSKYALESLKKYGMESNEPVDTPIVEKSKLDEVPQGKVVDPTHYHGMVDTLMYLTTSRPDPPFDDSSIDLIAYADADHASCQDTRRSTYESMQFLGDRLVSWSSKSGGVSVVAARGVVEKRRVRESGVEGRIDRVTSNLFGFAGKVFRRWLSVANGGRPAVAAAGWGSGERRVLKSSVKVAKSDKQKQPAKMSKTKGLDVLTEVALTEPEQIKLATKRSKKEFHMSHASGSDDGVDTHSKVHDEQQQNVSGTNERAGVRPKTDVNDDSEKTKSDNDGDDLTHPNLSTYKADDDEEEEKVDDKEGDDEDMEGEQEQSKEDDMYRDVNINLERSDAEMSDVVTLKRGRDDQDKDKDPSAGSNQGSKRRRSGKEVESSKETTHKKSKSTSSSKGASRSQLKSSGKSAYVEDHGKKLDDLEDQTHQEFNTRHDDNKRGRQVIPLDHFINNDLKYLKGGRSSKKYTTSIIKTKAADYGQVKWIEDKKFYEYASNMETSKDVYSKYMIIAVTSLKIMKYFGYSHLEEIIVWRQEDYLYKFKEGDFKRLHRQDIEDMLPLLG</sequence>